<evidence type="ECO:0000313" key="2">
    <source>
        <dbReference type="Proteomes" id="UP000566071"/>
    </source>
</evidence>
<dbReference type="EMBL" id="JABFCR010000034">
    <property type="protein sequence ID" value="NNU34162.1"/>
    <property type="molecule type" value="Genomic_DNA"/>
</dbReference>
<reference evidence="1 2" key="1">
    <citation type="submission" date="2020-05" db="EMBL/GenBank/DDBJ databases">
        <authorList>
            <person name="Khan S.A."/>
            <person name="Jeon C.O."/>
            <person name="Chun B.H."/>
        </authorList>
    </citation>
    <scope>NUCLEOTIDE SEQUENCE [LARGE SCALE GENOMIC DNA]</scope>
    <source>
        <strain evidence="1 2">S1162</strain>
    </source>
</reference>
<accession>A0ABX1W754</accession>
<gene>
    <name evidence="1" type="ORF">HK413_08410</name>
</gene>
<protein>
    <recommendedName>
        <fullName evidence="3">Lipoprotein</fullName>
    </recommendedName>
</protein>
<name>A0ABX1W754_9SPHI</name>
<evidence type="ECO:0008006" key="3">
    <source>
        <dbReference type="Google" id="ProtNLM"/>
    </source>
</evidence>
<dbReference type="Proteomes" id="UP000566071">
    <property type="component" value="Unassembled WGS sequence"/>
</dbReference>
<dbReference type="RefSeq" id="WP_175269847.1">
    <property type="nucleotide sequence ID" value="NZ_JABFCR010000034.1"/>
</dbReference>
<comment type="caution">
    <text evidence="1">The sequence shown here is derived from an EMBL/GenBank/DDBJ whole genome shotgun (WGS) entry which is preliminary data.</text>
</comment>
<keyword evidence="2" id="KW-1185">Reference proteome</keyword>
<organism evidence="1 2">
    <name type="scientific">Mucilaginibacter humi</name>
    <dbReference type="NCBI Taxonomy" id="2732510"/>
    <lineage>
        <taxon>Bacteria</taxon>
        <taxon>Pseudomonadati</taxon>
        <taxon>Bacteroidota</taxon>
        <taxon>Sphingobacteriia</taxon>
        <taxon>Sphingobacteriales</taxon>
        <taxon>Sphingobacteriaceae</taxon>
        <taxon>Mucilaginibacter</taxon>
    </lineage>
</organism>
<evidence type="ECO:0000313" key="1">
    <source>
        <dbReference type="EMBL" id="NNU34162.1"/>
    </source>
</evidence>
<sequence length="107" mass="12371">MKKHLCFLLLLASCTVRRPVPGTYYSNETTYIKSLKLDVNGTFVLFADNFQRKTSFLGMWKYLSKDTILLKYNLKDFPAIAASEHIRQAQVKVILLNNGEIKYDQGY</sequence>
<proteinExistence type="predicted"/>